<dbReference type="EMBL" id="CASHTH010001547">
    <property type="protein sequence ID" value="CAI8016668.1"/>
    <property type="molecule type" value="Genomic_DNA"/>
</dbReference>
<dbReference type="Gene3D" id="3.40.190.10">
    <property type="entry name" value="Periplasmic binding protein-like II"/>
    <property type="match status" value="1"/>
</dbReference>
<dbReference type="GO" id="GO:1904680">
    <property type="term" value="F:peptide transmembrane transporter activity"/>
    <property type="evidence" value="ECO:0007669"/>
    <property type="project" value="TreeGrafter"/>
</dbReference>
<dbReference type="Proteomes" id="UP001174909">
    <property type="component" value="Unassembled WGS sequence"/>
</dbReference>
<dbReference type="PANTHER" id="PTHR30290">
    <property type="entry name" value="PERIPLASMIC BINDING COMPONENT OF ABC TRANSPORTER"/>
    <property type="match status" value="1"/>
</dbReference>
<evidence type="ECO:0000259" key="1">
    <source>
        <dbReference type="Pfam" id="PF00496"/>
    </source>
</evidence>
<proteinExistence type="predicted"/>
<dbReference type="Gene3D" id="3.10.105.10">
    <property type="entry name" value="Dipeptide-binding Protein, Domain 3"/>
    <property type="match status" value="1"/>
</dbReference>
<keyword evidence="3" id="KW-1185">Reference proteome</keyword>
<dbReference type="SUPFAM" id="SSF53850">
    <property type="entry name" value="Periplasmic binding protein-like II"/>
    <property type="match status" value="1"/>
</dbReference>
<dbReference type="InterPro" id="IPR039424">
    <property type="entry name" value="SBP_5"/>
</dbReference>
<name>A0AA35RTP3_GEOBA</name>
<protein>
    <recommendedName>
        <fullName evidence="1">Solute-binding protein family 5 domain-containing protein</fullName>
    </recommendedName>
</protein>
<dbReference type="Pfam" id="PF00496">
    <property type="entry name" value="SBP_bac_5"/>
    <property type="match status" value="1"/>
</dbReference>
<reference evidence="2" key="1">
    <citation type="submission" date="2023-03" db="EMBL/GenBank/DDBJ databases">
        <authorList>
            <person name="Steffen K."/>
            <person name="Cardenas P."/>
        </authorList>
    </citation>
    <scope>NUCLEOTIDE SEQUENCE</scope>
</reference>
<comment type="caution">
    <text evidence="2">The sequence shown here is derived from an EMBL/GenBank/DDBJ whole genome shotgun (WGS) entry which is preliminary data.</text>
</comment>
<dbReference type="AlphaFoldDB" id="A0AA35RTP3"/>
<accession>A0AA35RTP3</accession>
<dbReference type="InterPro" id="IPR000914">
    <property type="entry name" value="SBP_5_dom"/>
</dbReference>
<organism evidence="2 3">
    <name type="scientific">Geodia barretti</name>
    <name type="common">Barrett's horny sponge</name>
    <dbReference type="NCBI Taxonomy" id="519541"/>
    <lineage>
        <taxon>Eukaryota</taxon>
        <taxon>Metazoa</taxon>
        <taxon>Porifera</taxon>
        <taxon>Demospongiae</taxon>
        <taxon>Heteroscleromorpha</taxon>
        <taxon>Tetractinellida</taxon>
        <taxon>Astrophorina</taxon>
        <taxon>Geodiidae</taxon>
        <taxon>Geodia</taxon>
    </lineage>
</organism>
<gene>
    <name evidence="2" type="ORF">GBAR_LOCUS10211</name>
</gene>
<dbReference type="GO" id="GO:0015833">
    <property type="term" value="P:peptide transport"/>
    <property type="evidence" value="ECO:0007669"/>
    <property type="project" value="TreeGrafter"/>
</dbReference>
<evidence type="ECO:0000313" key="3">
    <source>
        <dbReference type="Proteomes" id="UP001174909"/>
    </source>
</evidence>
<feature type="domain" description="Solute-binding protein family 5" evidence="1">
    <location>
        <begin position="21"/>
        <end position="371"/>
    </location>
</feature>
<evidence type="ECO:0000313" key="2">
    <source>
        <dbReference type="EMBL" id="CAI8016668.1"/>
    </source>
</evidence>
<sequence length="433" mass="49234">MTRVQEALMHGDIDSKGVLTYHPWLAESWEMGPDLAYTDFKLREGVQFHKGWGELTAEDVAWSWNAGNPVLTPEAVHDTLPWPEVGRLDALGKYVVRLNWTPFGVKGLLAASDHTEPIGVAPKRAFDENGSEWMQENMLGSGPYEMVEWIAQRHVIVTARPDLENVWDKVPFVRDWRYLEVPESFTRVALMETNEAQIGELETKDWPALIEKGFRKIPNENIATYHLMWQGNYWETEQPRSGDPLDRDLDTSLPWVCEMDDEACNATARKWRQALFMAVDRQGILDSVLEGIGKVVLSPQAYQESAFLIKYGDRWGDPYDPERAKEIFDEWAMEWEAAGNDPDEVVIEQWTGPSGVRVEMAEAIGANWQQIFDVPSLIDKQPYASFRPSKINRTAKGMYARNCCGSTPMTWDTEQWHTALTAPAAITQAPSTP</sequence>